<feature type="non-terminal residue" evidence="8">
    <location>
        <position position="1"/>
    </location>
</feature>
<evidence type="ECO:0000259" key="7">
    <source>
        <dbReference type="PROSITE" id="PS50940"/>
    </source>
</evidence>
<name>A0A238BZ38_9BILA</name>
<feature type="domain" description="Chitin-binding type-2" evidence="7">
    <location>
        <begin position="2290"/>
        <end position="2348"/>
    </location>
</feature>
<keyword evidence="1" id="KW-0147">Chitin-binding</keyword>
<feature type="domain" description="Chitin-binding type-2" evidence="7">
    <location>
        <begin position="2363"/>
        <end position="2421"/>
    </location>
</feature>
<feature type="domain" description="Chitin-binding type-2" evidence="7">
    <location>
        <begin position="1009"/>
        <end position="1066"/>
    </location>
</feature>
<feature type="domain" description="Chitin-binding type-2" evidence="7">
    <location>
        <begin position="1778"/>
        <end position="1835"/>
    </location>
</feature>
<feature type="domain" description="Chitin-binding type-2" evidence="7">
    <location>
        <begin position="1355"/>
        <end position="1408"/>
    </location>
</feature>
<feature type="domain" description="Chitin-binding type-2" evidence="7">
    <location>
        <begin position="2511"/>
        <end position="2567"/>
    </location>
</feature>
<dbReference type="InterPro" id="IPR051940">
    <property type="entry name" value="Chitin_bind-dev_reg"/>
</dbReference>
<evidence type="ECO:0000256" key="1">
    <source>
        <dbReference type="ARBA" id="ARBA00022669"/>
    </source>
</evidence>
<feature type="domain" description="Chitin-binding type-2" evidence="7">
    <location>
        <begin position="3089"/>
        <end position="3147"/>
    </location>
</feature>
<organism evidence="8 9">
    <name type="scientific">Onchocerca flexuosa</name>
    <dbReference type="NCBI Taxonomy" id="387005"/>
    <lineage>
        <taxon>Eukaryota</taxon>
        <taxon>Metazoa</taxon>
        <taxon>Ecdysozoa</taxon>
        <taxon>Nematoda</taxon>
        <taxon>Chromadorea</taxon>
        <taxon>Rhabditida</taxon>
        <taxon>Spirurina</taxon>
        <taxon>Spiruromorpha</taxon>
        <taxon>Filarioidea</taxon>
        <taxon>Onchocercidae</taxon>
        <taxon>Onchocerca</taxon>
    </lineage>
</organism>
<feature type="region of interest" description="Disordered" evidence="6">
    <location>
        <begin position="1627"/>
        <end position="1671"/>
    </location>
</feature>
<feature type="domain" description="Chitin-binding type-2" evidence="7">
    <location>
        <begin position="354"/>
        <end position="411"/>
    </location>
</feature>
<dbReference type="InterPro" id="IPR036508">
    <property type="entry name" value="Chitin-bd_dom_sf"/>
</dbReference>
<reference evidence="8 9" key="1">
    <citation type="submission" date="2015-12" db="EMBL/GenBank/DDBJ databases">
        <title>Draft genome of the nematode, Onchocerca flexuosa.</title>
        <authorList>
            <person name="Mitreva M."/>
        </authorList>
    </citation>
    <scope>NUCLEOTIDE SEQUENCE [LARGE SCALE GENOMIC DNA]</scope>
    <source>
        <strain evidence="8">Red Deer</strain>
    </source>
</reference>
<feature type="domain" description="Chitin-binding type-2" evidence="7">
    <location>
        <begin position="2948"/>
        <end position="3003"/>
    </location>
</feature>
<evidence type="ECO:0000256" key="4">
    <source>
        <dbReference type="ARBA" id="ARBA00023157"/>
    </source>
</evidence>
<dbReference type="Pfam" id="PF01607">
    <property type="entry name" value="CBM_14"/>
    <property type="match status" value="22"/>
</dbReference>
<feature type="domain" description="Chitin-binding type-2" evidence="7">
    <location>
        <begin position="516"/>
        <end position="573"/>
    </location>
</feature>
<keyword evidence="4" id="KW-1015">Disulfide bond</keyword>
<dbReference type="Gene3D" id="3.20.20.80">
    <property type="entry name" value="Glycosidases"/>
    <property type="match status" value="2"/>
</dbReference>
<protein>
    <recommendedName>
        <fullName evidence="7">Chitin-binding type-2 domain-containing protein</fullName>
    </recommendedName>
</protein>
<feature type="domain" description="Chitin-binding type-2" evidence="7">
    <location>
        <begin position="587"/>
        <end position="644"/>
    </location>
</feature>
<feature type="compositionally biased region" description="Polar residues" evidence="6">
    <location>
        <begin position="2430"/>
        <end position="2452"/>
    </location>
</feature>
<feature type="domain" description="Chitin-binding type-2" evidence="7">
    <location>
        <begin position="1712"/>
        <end position="1768"/>
    </location>
</feature>
<feature type="domain" description="Chitin-binding type-2" evidence="7">
    <location>
        <begin position="3162"/>
        <end position="3220"/>
    </location>
</feature>
<dbReference type="SUPFAM" id="SSF57625">
    <property type="entry name" value="Invertebrate chitin-binding proteins"/>
    <property type="match status" value="21"/>
</dbReference>
<feature type="domain" description="Chitin-binding type-2" evidence="7">
    <location>
        <begin position="426"/>
        <end position="483"/>
    </location>
</feature>
<dbReference type="PANTHER" id="PTHR23301:SF0">
    <property type="entry name" value="CHITIN-BINDING TYPE-2 DOMAIN-CONTAINING PROTEIN-RELATED"/>
    <property type="match status" value="1"/>
</dbReference>
<feature type="domain" description="Chitin-binding type-2" evidence="7">
    <location>
        <begin position="208"/>
        <end position="265"/>
    </location>
</feature>
<feature type="domain" description="Chitin-binding type-2" evidence="7">
    <location>
        <begin position="1961"/>
        <end position="2017"/>
    </location>
</feature>
<feature type="domain" description="Chitin-binding type-2" evidence="7">
    <location>
        <begin position="929"/>
        <end position="985"/>
    </location>
</feature>
<dbReference type="GO" id="GO:0008061">
    <property type="term" value="F:chitin binding"/>
    <property type="evidence" value="ECO:0007669"/>
    <property type="project" value="UniProtKB-KW"/>
</dbReference>
<feature type="domain" description="Chitin-binding type-2" evidence="7">
    <location>
        <begin position="1174"/>
        <end position="1227"/>
    </location>
</feature>
<dbReference type="SMART" id="SM00494">
    <property type="entry name" value="ChtBD2"/>
    <property type="match status" value="31"/>
</dbReference>
<dbReference type="PANTHER" id="PTHR23301">
    <property type="entry name" value="CHITIN BINDING PERITROPHIN-A"/>
    <property type="match status" value="1"/>
</dbReference>
<evidence type="ECO:0000256" key="3">
    <source>
        <dbReference type="ARBA" id="ARBA00022737"/>
    </source>
</evidence>
<evidence type="ECO:0000313" key="8">
    <source>
        <dbReference type="EMBL" id="OZC10503.1"/>
    </source>
</evidence>
<dbReference type="Proteomes" id="UP000242913">
    <property type="component" value="Unassembled WGS sequence"/>
</dbReference>
<dbReference type="Gene3D" id="2.170.140.10">
    <property type="entry name" value="Chitin binding domain"/>
    <property type="match status" value="12"/>
</dbReference>
<gene>
    <name evidence="8" type="ORF">X798_02547</name>
</gene>
<feature type="region of interest" description="Disordered" evidence="6">
    <location>
        <begin position="2430"/>
        <end position="2459"/>
    </location>
</feature>
<feature type="domain" description="Chitin-binding type-2" evidence="7">
    <location>
        <begin position="862"/>
        <end position="919"/>
    </location>
</feature>
<keyword evidence="9" id="KW-1185">Reference proteome</keyword>
<dbReference type="EMBL" id="KZ269986">
    <property type="protein sequence ID" value="OZC10503.1"/>
    <property type="molecule type" value="Genomic_DNA"/>
</dbReference>
<feature type="domain" description="Chitin-binding type-2" evidence="7">
    <location>
        <begin position="1092"/>
        <end position="1146"/>
    </location>
</feature>
<dbReference type="OrthoDB" id="6020543at2759"/>
<dbReference type="GO" id="GO:0005576">
    <property type="term" value="C:extracellular region"/>
    <property type="evidence" value="ECO:0007669"/>
    <property type="project" value="InterPro"/>
</dbReference>
<feature type="compositionally biased region" description="Polar residues" evidence="6">
    <location>
        <begin position="1634"/>
        <end position="1653"/>
    </location>
</feature>
<feature type="domain" description="Chitin-binding type-2" evidence="7">
    <location>
        <begin position="2149"/>
        <end position="2204"/>
    </location>
</feature>
<feature type="domain" description="Chitin-binding type-2" evidence="7">
    <location>
        <begin position="788"/>
        <end position="844"/>
    </location>
</feature>
<proteinExistence type="predicted"/>
<evidence type="ECO:0000256" key="2">
    <source>
        <dbReference type="ARBA" id="ARBA00022729"/>
    </source>
</evidence>
<keyword evidence="3" id="KW-0677">Repeat</keyword>
<evidence type="ECO:0000313" key="9">
    <source>
        <dbReference type="Proteomes" id="UP000242913"/>
    </source>
</evidence>
<feature type="domain" description="Chitin-binding type-2" evidence="7">
    <location>
        <begin position="659"/>
        <end position="715"/>
    </location>
</feature>
<feature type="domain" description="Chitin-binding type-2" evidence="7">
    <location>
        <begin position="2577"/>
        <end position="2634"/>
    </location>
</feature>
<dbReference type="PROSITE" id="PS50940">
    <property type="entry name" value="CHIT_BIND_II"/>
    <property type="match status" value="29"/>
</dbReference>
<feature type="domain" description="Chitin-binding type-2" evidence="7">
    <location>
        <begin position="2054"/>
        <end position="2110"/>
    </location>
</feature>
<sequence length="3220" mass="358615">TTTIDIRPLLLGNFLSTFIERYLVTRVARDKRSEMNPQRLTLLLVLLAPIFSYVICTKVNNKQHPEFFDGSYSTMKKHWITRHQGYKSRPVDQSDIKEEEKVDIVPRPSTNSDLKVAGDDVPDDVDKYDQKAAEIVKILDVNKMRQLSFKPVWRKRTARAYNYTRLHYLQTKCWNGEIGQYEEECKDILATSKQEERHPSGKEEKADSLKCAGRKDGIYEVAPCEQWYLSCHNGEAKKIFCDDGLYWNGDKNRCEPEANIFYCRLRFDCTGLHNGIYVDGCSNVYWFCHSGTASLSKCPKNLYLNIKKLRCDVKEMIPACGGIDQDEMKSIKFKAKSFEMSKQQVTHKMLSPQQDICEKRRNGKYAIGECYGKFVFCIDGNGLIVNCDNGELFSPEHQECIDARNLPYCGGLTDMETTTITTARYSVSCSLLPDGIYALGDCERNFSICFNGVGSNASCSQGFVYNGETRNCEYAFNVEKCPQFKKNELGSHKSTAINTDTDEGIIQKTMGTDPSENVCQKRENGMYAIAKCYGEYLFCISGRGLVVVCSQGQLFSPEHHQCMASAELPSCYDFTDLETSTANARHSIPCSSLSDGVYDLGDCERNFLICFNGEGSISSCGSDLVYNKQTGNCDKKSRVEKCLKYKRWDKSASSNENIDCRCKGQKDGLYAEGCTEKFYSCSNGMPVGFECPNELVFNVDSGFCDYPKNVVACGGHHLIINDEMDATEKETASNLVSGCSILDDGIYGLSPCGSGYYHCWLGATSFAKCTFGLKSIDGPMIMSIEGDMSRCLNLSDGFYVDGCSKVYYGCANGKTFYMSCPWNFAFNSRSGTCDEPNNIEACRNASSKELYSTSLDSIESPMPSCTTLQNGPHQLGHCLSNYISCQDDTINLVSCPEPLVFNPDSSRCTLRSDVIACERITQSTQNKLNVQCDARPDGIFSYNCSKNFYICAKEKIYLFACPDGMAYDCNFHRCRNSAEVQACVQTVSSVAPLPQRPMHNKLDGTAKKDKFCNNRPDGNYAAGPCSEFFFSCVHMTKVLMFCPATLVFDESVNRCEEAIKVAQCRNHPAVSEGISIKEQDAAEQQPTSSLITSFCIGRNNGIYPLNSCLRSYLQCYNQKGTMKYCPENMVFNRNVGACTPKRDCDEAVTLPYVYFTTTDGNVGNDYTGIMKLTKEGCYELADGDYSTGCVADFITCTDGSEIHKKCPNSTVFSNVLRECVDYEQCAFLMYRVLASFYPSDRALSQWLKHKSARTIPSVSPPELSLPEANSSGGKSCRYVQAHCLSTSNENAVNMPVSGGDMNRCEYAKKQCINEANEKVYQISTVEHQETSGSHSEEANKNHFCLQEISERETDSIRCDKMDDGLYAFDCSNKIVVCSSSWRKIYGCPRGKLFIPALLKCDDFWKCTKTNLCRSGFVGVIYLGKVGSMRLSTSLPSTNSFSCESKEDGNYGKQCSPIYIKCIQQKRFLMRCSIGQVFDQRFRRCIPSKHCPMLLTNRVHDSLKHSSQLNPYLKPNQYDRSLYNLGLPYMQPITATSYGNPYMFSGMLQAPSSSTYIPQMPSQQHVPSIFDNSAGPFRIVKDTFRFIPSLVVSNSNMQTLGILDQFYLPGSLPTYSFMASRPISSHGSTVTSSSNIDGTTSGNEATDNLEGTKSVNDDFVSGSGEADNTPTVIDGSRVKREVSFETEFSETETGLEMKLDTELENGYSMSETQDLCLSKTYPFDIALGFCRSSYILCKTKDMAFIVKCNDGNLFDGRLKKCVPEADCVLSKLNHQNNESALCALLPDGIYALPGCSQHFLICVAKKAFLRNCANGFYYDGRKQQCDYKERVAICKNKSITYDHSLPNTNDHSNSENMVGKRKIAIANVAQKIFSTSPNFTCSVDNTVSLGCSPSFVICAGGIAYTTSSCNRLEDTPECDEEYSKQRVILVTNEFSFSSSMAELDNLPHTLVNLTKVSNDVSSFDCTYGRDGLRSSQCSPFFFICSAGQINGFVCQNALIFNPEAGLCDQKKYITSCDGTHLFNSPAISSSTSQKMPLKPSFTTIQTSLNNTPYKQWKCKEGFSGIISAGCSRKFILCIRGIDHLFFCQRGMVYNINISRCDLPQNVAACGDKTRAPFRKRHETSHFEKDLFSNIRIIDLQTTDLTNNTMQARCHASRGQTAAYGRCREDYISCSKDGIFRKLYCSNSYLFDEVVGRCVPAKVCGAVVPETMSFTKKKCDDVEDSVSKEIGPCLNQYYVCKKGIPILRRCSKHSETFSATAGGCVARWLNPECPPRKSTMVTDEIKELNNTDDFCIHRVDGLYRHPTDCTRVLQCFGEELFEHLPCNDGLVFNEISGGCDYKSNVPECAATSAKSEEDWKSPSAASNCEGKSHGDFLVDENNCSVYYRCVWGKLEKLFCPEHTVFNPILSVCDFPSAVPYCKVTMHGSTVTSSSNIDGTTSGNEATDNLEGTKSVNDDFVSGSGEADNTPTVIDGSRVKREVSFETEFSETETGLEMKLDTELENGYSMSETQDLCLSKTYPFDIALGFCRSSYILCKTKDMAFIVKCNDGNLFDGRLKKCVPEADCVLSKLNHQNNESALCALLPDGIYALPGCSQHFLICVAKKAFLRNCANGFYYDGRKQQCDYKERVAICKNKSITYDHSLPNTNDHSNSENMVGKRKIAIANVAQKIFSTSPNFTCSVDNTVSLGCSPSFVICAGGIAYTTSSCNRLEDTPECDEEYSKQRVILVTNEFSFSSSMAELDNLPHTLVNLTKVSNDVSSFDCTYGRDGLRSSQCSPFFFICSAGQINGFVCQNALIFNPEAGLCDQKKYITSCDGTHLFNSPAISSSTSQKMPLKPSFTTIQTSLNNTPYKQWKCKEGFSGIISAGCSRKFILCIRGIDHLFFCQRGMVYNINISRCDLPQNVAACGDKTRAPFRKRHETSHFEKDLFSNIRIIDLQTTDLTNNTMQARCHASRGQTAAYGRCREDYISCSKDGIFRKLYCSNSYLFDEVVGRCVPAKVCGAVVPETMSFTKKKCDDVEDSVSKEIGPCLNQYYVCKKGIPILRRCSKHSETFSATAGGCVARWLNPECPPRKSTMVTDEIKELNNTDDFCIHRVDGLYRHPTDCTRVLQCFGEELFEHLPCNDGLVFNEISGGCDYKSNVPECAATSAKSEEDWKSPSAASNCEGKSHGDFLVDENNCSVYYRCVWGKLEKLFCPEHTVFNPILSVCDFPSAVPYCKV</sequence>
<keyword evidence="2" id="KW-0732">Signal</keyword>
<evidence type="ECO:0000256" key="6">
    <source>
        <dbReference type="SAM" id="MobiDB-lite"/>
    </source>
</evidence>
<dbReference type="InterPro" id="IPR002557">
    <property type="entry name" value="Chitin-bd_dom"/>
</dbReference>
<feature type="domain" description="Chitin-binding type-2" evidence="7">
    <location>
        <begin position="1439"/>
        <end position="1492"/>
    </location>
</feature>
<feature type="domain" description="Chitin-binding type-2" evidence="7">
    <location>
        <begin position="266"/>
        <end position="322"/>
    </location>
</feature>
<feature type="domain" description="Chitin-binding type-2" evidence="7">
    <location>
        <begin position="2853"/>
        <end position="2909"/>
    </location>
</feature>
<keyword evidence="5" id="KW-0325">Glycoprotein</keyword>
<accession>A0A238BZ38</accession>
<evidence type="ECO:0000256" key="5">
    <source>
        <dbReference type="ARBA" id="ARBA00023180"/>
    </source>
</evidence>
<feature type="domain" description="Chitin-binding type-2" evidence="7">
    <location>
        <begin position="2760"/>
        <end position="2816"/>
    </location>
</feature>